<dbReference type="InterPro" id="IPR035093">
    <property type="entry name" value="RelE/ParE_toxin_dom_sf"/>
</dbReference>
<comment type="caution">
    <text evidence="1">The sequence shown here is derived from an EMBL/GenBank/DDBJ whole genome shotgun (WGS) entry which is preliminary data.</text>
</comment>
<organism evidence="1">
    <name type="scientific">marine sediment metagenome</name>
    <dbReference type="NCBI Taxonomy" id="412755"/>
    <lineage>
        <taxon>unclassified sequences</taxon>
        <taxon>metagenomes</taxon>
        <taxon>ecological metagenomes</taxon>
    </lineage>
</organism>
<evidence type="ECO:0000313" key="1">
    <source>
        <dbReference type="EMBL" id="KKM81284.1"/>
    </source>
</evidence>
<protein>
    <submittedName>
        <fullName evidence="1">Uncharacterized protein</fullName>
    </submittedName>
</protein>
<dbReference type="Gene3D" id="3.30.2310.20">
    <property type="entry name" value="RelE-like"/>
    <property type="match status" value="1"/>
</dbReference>
<proteinExistence type="predicted"/>
<gene>
    <name evidence="1" type="ORF">LCGC14_1331350</name>
</gene>
<accession>A0A0F9KGK2</accession>
<sequence>MIPFELLQSPKFEHDFKNFDKKTQKRINTIILEEVLTNPYNFTLMKYEYAGLREVRLGRNLRILFAICDECRELRIRLRRCIDCSEIDQNSIKLLTSFYHKNKYPKIFRI</sequence>
<dbReference type="AlphaFoldDB" id="A0A0F9KGK2"/>
<name>A0A0F9KGK2_9ZZZZ</name>
<dbReference type="SUPFAM" id="SSF143011">
    <property type="entry name" value="RelE-like"/>
    <property type="match status" value="1"/>
</dbReference>
<reference evidence="1" key="1">
    <citation type="journal article" date="2015" name="Nature">
        <title>Complex archaea that bridge the gap between prokaryotes and eukaryotes.</title>
        <authorList>
            <person name="Spang A."/>
            <person name="Saw J.H."/>
            <person name="Jorgensen S.L."/>
            <person name="Zaremba-Niedzwiedzka K."/>
            <person name="Martijn J."/>
            <person name="Lind A.E."/>
            <person name="van Eijk R."/>
            <person name="Schleper C."/>
            <person name="Guy L."/>
            <person name="Ettema T.J."/>
        </authorList>
    </citation>
    <scope>NUCLEOTIDE SEQUENCE</scope>
</reference>
<dbReference type="EMBL" id="LAZR01008045">
    <property type="protein sequence ID" value="KKM81284.1"/>
    <property type="molecule type" value="Genomic_DNA"/>
</dbReference>